<comment type="pathway">
    <text evidence="3 15">Cofactor biosynthesis; FMN biosynthesis; FMN from riboflavin (ATP route): step 1/1.</text>
</comment>
<dbReference type="CDD" id="cd02064">
    <property type="entry name" value="FAD_synthetase_N"/>
    <property type="match status" value="1"/>
</dbReference>
<keyword evidence="11 15" id="KW-0067">ATP-binding</keyword>
<comment type="catalytic activity">
    <reaction evidence="13 15">
        <text>riboflavin + ATP = FMN + ADP + H(+)</text>
        <dbReference type="Rhea" id="RHEA:14357"/>
        <dbReference type="ChEBI" id="CHEBI:15378"/>
        <dbReference type="ChEBI" id="CHEBI:30616"/>
        <dbReference type="ChEBI" id="CHEBI:57986"/>
        <dbReference type="ChEBI" id="CHEBI:58210"/>
        <dbReference type="ChEBI" id="CHEBI:456216"/>
        <dbReference type="EC" id="2.7.1.26"/>
    </reaction>
</comment>
<dbReference type="InterPro" id="IPR015865">
    <property type="entry name" value="Riboflavin_kinase_bac/euk"/>
</dbReference>
<reference evidence="17 18" key="1">
    <citation type="journal article" date="2014" name="Front. Genet.">
        <title>Genome and metabolic network of "Candidatus Phaeomarinobacter ectocarpi" Ec32, a new candidate genus of Alphaproteobacteria frequently associated with brown algae.</title>
        <authorList>
            <person name="Dittami S.M."/>
            <person name="Barbeyron T."/>
            <person name="Boyen C."/>
            <person name="Cambefort J."/>
            <person name="Collet G."/>
            <person name="Delage L."/>
            <person name="Gobet A."/>
            <person name="Groisillier A."/>
            <person name="Leblanc C."/>
            <person name="Michel G."/>
            <person name="Scornet D."/>
            <person name="Siegel A."/>
            <person name="Tapia J.E."/>
            <person name="Tonon T."/>
        </authorList>
    </citation>
    <scope>NUCLEOTIDE SEQUENCE [LARGE SCALE GENOMIC DNA]</scope>
    <source>
        <strain evidence="17 18">Ec32</strain>
    </source>
</reference>
<evidence type="ECO:0000256" key="5">
    <source>
        <dbReference type="ARBA" id="ARBA00022643"/>
    </source>
</evidence>
<dbReference type="SUPFAM" id="SSF52374">
    <property type="entry name" value="Nucleotidylyl transferase"/>
    <property type="match status" value="1"/>
</dbReference>
<dbReference type="InterPro" id="IPR015864">
    <property type="entry name" value="FAD_synthase"/>
</dbReference>
<keyword evidence="6 15" id="KW-0808">Transferase</keyword>
<keyword evidence="7 15" id="KW-0548">Nucleotidyltransferase</keyword>
<dbReference type="UniPathway" id="UPA00276">
    <property type="reaction ID" value="UER00406"/>
</dbReference>
<dbReference type="Pfam" id="PF06574">
    <property type="entry name" value="FAD_syn"/>
    <property type="match status" value="1"/>
</dbReference>
<evidence type="ECO:0000256" key="6">
    <source>
        <dbReference type="ARBA" id="ARBA00022679"/>
    </source>
</evidence>
<dbReference type="UniPathway" id="UPA00277">
    <property type="reaction ID" value="UER00407"/>
</dbReference>
<evidence type="ECO:0000256" key="9">
    <source>
        <dbReference type="ARBA" id="ARBA00022777"/>
    </source>
</evidence>
<dbReference type="FunFam" id="3.40.50.620:FF:000021">
    <property type="entry name" value="Riboflavin biosynthesis protein"/>
    <property type="match status" value="1"/>
</dbReference>
<dbReference type="PIRSF" id="PIRSF004491">
    <property type="entry name" value="FAD_Synth"/>
    <property type="match status" value="1"/>
</dbReference>
<dbReference type="NCBIfam" id="TIGR00083">
    <property type="entry name" value="ribF"/>
    <property type="match status" value="1"/>
</dbReference>
<keyword evidence="8 15" id="KW-0547">Nucleotide-binding</keyword>
<dbReference type="FunFam" id="2.40.30.30:FF:000003">
    <property type="entry name" value="Riboflavin biosynthesis protein"/>
    <property type="match status" value="1"/>
</dbReference>
<comment type="similarity">
    <text evidence="15">Belongs to the ribF family.</text>
</comment>
<dbReference type="GO" id="GO:0008531">
    <property type="term" value="F:riboflavin kinase activity"/>
    <property type="evidence" value="ECO:0007669"/>
    <property type="project" value="UniProtKB-UniRule"/>
</dbReference>
<keyword evidence="5 15" id="KW-0288">FMN</keyword>
<dbReference type="SMART" id="SM00904">
    <property type="entry name" value="Flavokinase"/>
    <property type="match status" value="1"/>
</dbReference>
<comment type="pathway">
    <text evidence="2 15">Cofactor biosynthesis; FAD biosynthesis; FAD from FMN: step 1/1.</text>
</comment>
<dbReference type="InterPro" id="IPR023465">
    <property type="entry name" value="Riboflavin_kinase_dom_sf"/>
</dbReference>
<evidence type="ECO:0000259" key="16">
    <source>
        <dbReference type="SMART" id="SM00904"/>
    </source>
</evidence>
<keyword evidence="4 15" id="KW-0285">Flavoprotein</keyword>
<dbReference type="Proteomes" id="UP000032160">
    <property type="component" value="Chromosome I"/>
</dbReference>
<evidence type="ECO:0000256" key="1">
    <source>
        <dbReference type="ARBA" id="ARBA00002121"/>
    </source>
</evidence>
<dbReference type="EC" id="2.7.1.26" evidence="15"/>
<dbReference type="HOGENOM" id="CLU_048437_0_1_5"/>
<evidence type="ECO:0000256" key="10">
    <source>
        <dbReference type="ARBA" id="ARBA00022827"/>
    </source>
</evidence>
<dbReference type="EC" id="2.7.7.2" evidence="15"/>
<dbReference type="GO" id="GO:0005524">
    <property type="term" value="F:ATP binding"/>
    <property type="evidence" value="ECO:0007669"/>
    <property type="project" value="UniProtKB-UniRule"/>
</dbReference>
<evidence type="ECO:0000256" key="15">
    <source>
        <dbReference type="PIRNR" id="PIRNR004491"/>
    </source>
</evidence>
<evidence type="ECO:0000256" key="14">
    <source>
        <dbReference type="ARBA" id="ARBA00049494"/>
    </source>
</evidence>
<gene>
    <name evidence="17" type="ORF">BN1012_Phect2164</name>
</gene>
<evidence type="ECO:0000256" key="7">
    <source>
        <dbReference type="ARBA" id="ARBA00022695"/>
    </source>
</evidence>
<name>X5MDQ2_9HYPH</name>
<dbReference type="Gene3D" id="3.40.50.620">
    <property type="entry name" value="HUPs"/>
    <property type="match status" value="1"/>
</dbReference>
<dbReference type="PANTHER" id="PTHR22749">
    <property type="entry name" value="RIBOFLAVIN KINASE/FMN ADENYLYLTRANSFERASE"/>
    <property type="match status" value="1"/>
</dbReference>
<evidence type="ECO:0000256" key="3">
    <source>
        <dbReference type="ARBA" id="ARBA00005201"/>
    </source>
</evidence>
<dbReference type="SUPFAM" id="SSF82114">
    <property type="entry name" value="Riboflavin kinase-like"/>
    <property type="match status" value="1"/>
</dbReference>
<dbReference type="NCBIfam" id="NF004163">
    <property type="entry name" value="PRK05627.1-6"/>
    <property type="match status" value="1"/>
</dbReference>
<dbReference type="NCBIfam" id="NF004160">
    <property type="entry name" value="PRK05627.1-3"/>
    <property type="match status" value="1"/>
</dbReference>
<dbReference type="GO" id="GO:0009398">
    <property type="term" value="P:FMN biosynthetic process"/>
    <property type="evidence" value="ECO:0007669"/>
    <property type="project" value="UniProtKB-UniRule"/>
</dbReference>
<accession>X5MDQ2</accession>
<dbReference type="AlphaFoldDB" id="X5MDQ2"/>
<evidence type="ECO:0000313" key="17">
    <source>
        <dbReference type="EMBL" id="CDO60377.1"/>
    </source>
</evidence>
<protein>
    <recommendedName>
        <fullName evidence="15">Riboflavin biosynthesis protein</fullName>
    </recommendedName>
    <domain>
        <recommendedName>
            <fullName evidence="15">Riboflavin kinase</fullName>
            <ecNumber evidence="15">2.7.1.26</ecNumber>
        </recommendedName>
        <alternativeName>
            <fullName evidence="15">Flavokinase</fullName>
        </alternativeName>
    </domain>
    <domain>
        <recommendedName>
            <fullName evidence="15">FMN adenylyltransferase</fullName>
            <ecNumber evidence="15">2.7.7.2</ecNumber>
        </recommendedName>
        <alternativeName>
            <fullName evidence="15">FAD pyrophosphorylase</fullName>
        </alternativeName>
        <alternativeName>
            <fullName evidence="15">FAD synthase</fullName>
        </alternativeName>
    </domain>
</protein>
<evidence type="ECO:0000256" key="13">
    <source>
        <dbReference type="ARBA" id="ARBA00047880"/>
    </source>
</evidence>
<organism evidence="17 18">
    <name type="scientific">Candidatus Phaeomarinibacter ectocarpi</name>
    <dbReference type="NCBI Taxonomy" id="1458461"/>
    <lineage>
        <taxon>Bacteria</taxon>
        <taxon>Pseudomonadati</taxon>
        <taxon>Pseudomonadota</taxon>
        <taxon>Alphaproteobacteria</taxon>
        <taxon>Hyphomicrobiales</taxon>
        <taxon>Parvibaculaceae</taxon>
        <taxon>Candidatus Phaeomarinibacter</taxon>
    </lineage>
</organism>
<evidence type="ECO:0000256" key="2">
    <source>
        <dbReference type="ARBA" id="ARBA00004726"/>
    </source>
</evidence>
<keyword evidence="12" id="KW-0511">Multifunctional enzyme</keyword>
<dbReference type="Gene3D" id="2.40.30.30">
    <property type="entry name" value="Riboflavin kinase-like"/>
    <property type="match status" value="1"/>
</dbReference>
<dbReference type="InterPro" id="IPR014729">
    <property type="entry name" value="Rossmann-like_a/b/a_fold"/>
</dbReference>
<dbReference type="STRING" id="1458461.BN1012_Phect2164"/>
<proteinExistence type="inferred from homology"/>
<evidence type="ECO:0000256" key="8">
    <source>
        <dbReference type="ARBA" id="ARBA00022741"/>
    </source>
</evidence>
<dbReference type="EMBL" id="HG966617">
    <property type="protein sequence ID" value="CDO60377.1"/>
    <property type="molecule type" value="Genomic_DNA"/>
</dbReference>
<evidence type="ECO:0000313" key="18">
    <source>
        <dbReference type="Proteomes" id="UP000032160"/>
    </source>
</evidence>
<dbReference type="Pfam" id="PF01687">
    <property type="entry name" value="Flavokinase"/>
    <property type="match status" value="1"/>
</dbReference>
<dbReference type="GO" id="GO:0003919">
    <property type="term" value="F:FMN adenylyltransferase activity"/>
    <property type="evidence" value="ECO:0007669"/>
    <property type="project" value="UniProtKB-UniRule"/>
</dbReference>
<dbReference type="InterPro" id="IPR023468">
    <property type="entry name" value="Riboflavin_kinase"/>
</dbReference>
<dbReference type="GO" id="GO:0009231">
    <property type="term" value="P:riboflavin biosynthetic process"/>
    <property type="evidence" value="ECO:0007669"/>
    <property type="project" value="InterPro"/>
</dbReference>
<comment type="catalytic activity">
    <reaction evidence="14 15">
        <text>FMN + ATP + H(+) = FAD + diphosphate</text>
        <dbReference type="Rhea" id="RHEA:17237"/>
        <dbReference type="ChEBI" id="CHEBI:15378"/>
        <dbReference type="ChEBI" id="CHEBI:30616"/>
        <dbReference type="ChEBI" id="CHEBI:33019"/>
        <dbReference type="ChEBI" id="CHEBI:57692"/>
        <dbReference type="ChEBI" id="CHEBI:58210"/>
        <dbReference type="EC" id="2.7.7.2"/>
    </reaction>
</comment>
<sequence>MDPALHLTNKGRPAAAMRIIRHHTDVPDIARGAVVAIGNFDGVHRGHQAVIGTARDRAQEMGVPLAVMVFEPHPRQFFAPNAPFFRLSSFRAKVALLAEQGVEIVYALPFDANMAALTAPDFVSEVLVKGLGAVHVTVGYDFCFGKGRAGDITLLRYMGDMEGFGVTVVSPQGDKTGTGDGSDAYSSTRIRDALSEGRVEDAAHMLGRPWFIEGRVLDGDKRGRTIGFPTANVALDGIVTPKLGVYAVEIEIEDGDHMGTYKGVANLGKRPTFNKKDVLLEVNLFDFSGDIYGAHLRVSFIGFIRPEQKFDGLDALKAQIAADADTARKILG</sequence>
<keyword evidence="9 15" id="KW-0418">Kinase</keyword>
<dbReference type="KEGG" id="pect:BN1012_Phect2164"/>
<dbReference type="PATRIC" id="fig|1458461.3.peg.2169"/>
<keyword evidence="18" id="KW-1185">Reference proteome</keyword>
<evidence type="ECO:0000256" key="12">
    <source>
        <dbReference type="ARBA" id="ARBA00023268"/>
    </source>
</evidence>
<dbReference type="PANTHER" id="PTHR22749:SF6">
    <property type="entry name" value="RIBOFLAVIN KINASE"/>
    <property type="match status" value="1"/>
</dbReference>
<dbReference type="GO" id="GO:0006747">
    <property type="term" value="P:FAD biosynthetic process"/>
    <property type="evidence" value="ECO:0007669"/>
    <property type="project" value="UniProtKB-UniRule"/>
</dbReference>
<evidence type="ECO:0000256" key="11">
    <source>
        <dbReference type="ARBA" id="ARBA00022840"/>
    </source>
</evidence>
<dbReference type="InterPro" id="IPR002606">
    <property type="entry name" value="Riboflavin_kinase_bac"/>
</dbReference>
<keyword evidence="10 15" id="KW-0274">FAD</keyword>
<feature type="domain" description="Riboflavin kinase" evidence="16">
    <location>
        <begin position="205"/>
        <end position="332"/>
    </location>
</feature>
<comment type="function">
    <text evidence="1">Catalyzes the phosphorylation of riboflavin to FMN followed by the adenylation of FMN to FAD.</text>
</comment>
<evidence type="ECO:0000256" key="4">
    <source>
        <dbReference type="ARBA" id="ARBA00022630"/>
    </source>
</evidence>
<dbReference type="NCBIfam" id="NF004159">
    <property type="entry name" value="PRK05627.1-2"/>
    <property type="match status" value="1"/>
</dbReference>